<dbReference type="EMBL" id="JAUDDZ010000001">
    <property type="protein sequence ID" value="MDM8274155.1"/>
    <property type="molecule type" value="Genomic_DNA"/>
</dbReference>
<feature type="transmembrane region" description="Helical" evidence="1">
    <location>
        <begin position="6"/>
        <end position="25"/>
    </location>
</feature>
<organism evidence="3 4">
    <name type="scientific">Enorma phocaeensis</name>
    <dbReference type="NCBI Taxonomy" id="1871019"/>
    <lineage>
        <taxon>Bacteria</taxon>
        <taxon>Bacillati</taxon>
        <taxon>Actinomycetota</taxon>
        <taxon>Coriobacteriia</taxon>
        <taxon>Coriobacteriales</taxon>
        <taxon>Coriobacteriaceae</taxon>
        <taxon>Enorma</taxon>
    </lineage>
</organism>
<dbReference type="Pfam" id="PF04892">
    <property type="entry name" value="VanZ"/>
    <property type="match status" value="1"/>
</dbReference>
<reference evidence="3 4" key="2">
    <citation type="submission" date="2023-06" db="EMBL/GenBank/DDBJ databases">
        <authorList>
            <person name="Zeman M."/>
            <person name="Kubasova T."/>
            <person name="Jahodarova E."/>
            <person name="Nykrynova M."/>
            <person name="Rychlik I."/>
        </authorList>
    </citation>
    <scope>NUCLEOTIDE SEQUENCE [LARGE SCALE GENOMIC DNA]</scope>
    <source>
        <strain evidence="3 4">154_Feed</strain>
    </source>
</reference>
<name>A0ABT7V6N2_9ACTN</name>
<feature type="transmembrane region" description="Helical" evidence="1">
    <location>
        <begin position="122"/>
        <end position="143"/>
    </location>
</feature>
<keyword evidence="1" id="KW-0812">Transmembrane</keyword>
<keyword evidence="1" id="KW-1133">Transmembrane helix</keyword>
<dbReference type="NCBIfam" id="NF037970">
    <property type="entry name" value="vanZ_1"/>
    <property type="match status" value="1"/>
</dbReference>
<dbReference type="InterPro" id="IPR006976">
    <property type="entry name" value="VanZ-like"/>
</dbReference>
<evidence type="ECO:0000259" key="2">
    <source>
        <dbReference type="Pfam" id="PF04892"/>
    </source>
</evidence>
<gene>
    <name evidence="3" type="ORF">QUW28_01395</name>
</gene>
<evidence type="ECO:0000313" key="4">
    <source>
        <dbReference type="Proteomes" id="UP001529421"/>
    </source>
</evidence>
<protein>
    <submittedName>
        <fullName evidence="3">VanZ family protein</fullName>
    </submittedName>
</protein>
<evidence type="ECO:0000256" key="1">
    <source>
        <dbReference type="SAM" id="Phobius"/>
    </source>
</evidence>
<keyword evidence="4" id="KW-1185">Reference proteome</keyword>
<proteinExistence type="predicted"/>
<keyword evidence="1" id="KW-0472">Membrane</keyword>
<reference evidence="4" key="1">
    <citation type="submission" date="2023-06" db="EMBL/GenBank/DDBJ databases">
        <title>Identification and characterization of horizontal gene transfer across gut microbiota members of farm animals based on homology search.</title>
        <authorList>
            <person name="Zeman M."/>
            <person name="Kubasova T."/>
            <person name="Jahodarova E."/>
            <person name="Nykrynova M."/>
            <person name="Rychlik I."/>
        </authorList>
    </citation>
    <scope>NUCLEOTIDE SEQUENCE [LARGE SCALE GENOMIC DNA]</scope>
    <source>
        <strain evidence="4">154_Feed</strain>
    </source>
</reference>
<sequence length="152" mass="16417">MKRVSIPWLVAGVAIICGIWGNSLMPGASSNGFSLHVLDDVRSLLDSLGIASGWLTNFVVRKAAHFSEYAVLGAVMAKAIDPMRTFDRARLFALCLTLVLVPSIDETIQLFVPGRSGMVTDVLLDCSGAAFGVLLSASIGRALRHRRKYLQK</sequence>
<dbReference type="Proteomes" id="UP001529421">
    <property type="component" value="Unassembled WGS sequence"/>
</dbReference>
<feature type="transmembrane region" description="Helical" evidence="1">
    <location>
        <begin position="91"/>
        <end position="110"/>
    </location>
</feature>
<dbReference type="RefSeq" id="WP_289543931.1">
    <property type="nucleotide sequence ID" value="NZ_JAUDDZ010000001.1"/>
</dbReference>
<accession>A0ABT7V6N2</accession>
<feature type="domain" description="VanZ-like" evidence="2">
    <location>
        <begin position="29"/>
        <end position="136"/>
    </location>
</feature>
<evidence type="ECO:0000313" key="3">
    <source>
        <dbReference type="EMBL" id="MDM8274155.1"/>
    </source>
</evidence>
<comment type="caution">
    <text evidence="3">The sequence shown here is derived from an EMBL/GenBank/DDBJ whole genome shotgun (WGS) entry which is preliminary data.</text>
</comment>